<dbReference type="Proteomes" id="UP001438707">
    <property type="component" value="Unassembled WGS sequence"/>
</dbReference>
<feature type="compositionally biased region" description="Acidic residues" evidence="1">
    <location>
        <begin position="102"/>
        <end position="125"/>
    </location>
</feature>
<dbReference type="InterPro" id="IPR015915">
    <property type="entry name" value="Kelch-typ_b-propeller"/>
</dbReference>
<dbReference type="EMBL" id="JALJOS010000005">
    <property type="protein sequence ID" value="KAK9838969.1"/>
    <property type="molecule type" value="Genomic_DNA"/>
</dbReference>
<gene>
    <name evidence="2" type="ORF">WJX74_006910</name>
</gene>
<accession>A0AAW1RYZ1</accession>
<dbReference type="Gene3D" id="2.120.10.80">
    <property type="entry name" value="Kelch-type beta propeller"/>
    <property type="match status" value="1"/>
</dbReference>
<proteinExistence type="predicted"/>
<evidence type="ECO:0000313" key="2">
    <source>
        <dbReference type="EMBL" id="KAK9838969.1"/>
    </source>
</evidence>
<comment type="caution">
    <text evidence="2">The sequence shown here is derived from an EMBL/GenBank/DDBJ whole genome shotgun (WGS) entry which is preliminary data.</text>
</comment>
<reference evidence="2 3" key="1">
    <citation type="journal article" date="2024" name="Nat. Commun.">
        <title>Phylogenomics reveals the evolutionary origins of lichenization in chlorophyte algae.</title>
        <authorList>
            <person name="Puginier C."/>
            <person name="Libourel C."/>
            <person name="Otte J."/>
            <person name="Skaloud P."/>
            <person name="Haon M."/>
            <person name="Grisel S."/>
            <person name="Petersen M."/>
            <person name="Berrin J.G."/>
            <person name="Delaux P.M."/>
            <person name="Dal Grande F."/>
            <person name="Keller J."/>
        </authorList>
    </citation>
    <scope>NUCLEOTIDE SEQUENCE [LARGE SCALE GENOMIC DNA]</scope>
    <source>
        <strain evidence="2 3">SAG 2145</strain>
    </source>
</reference>
<name>A0AAW1RYZ1_9CHLO</name>
<protein>
    <submittedName>
        <fullName evidence="2">Uncharacterized protein</fullName>
    </submittedName>
</protein>
<evidence type="ECO:0000256" key="1">
    <source>
        <dbReference type="SAM" id="MobiDB-lite"/>
    </source>
</evidence>
<sequence length="457" mass="49488">MDRYETSWLPKVLRVANMTAVAWKRRPIMLAVAAHVARSTAMTGGGCAIRDCPCGNRPQFGLGQLATFSVIPQPDVRVLKPDPAKVKVKIKPDPDIAKEDPDWVEDSEPEDDTAVPDEPYPETEDCLSGSHAFGDEQKGKYHNRRTGRPWKDEAPEGYTHPLLQKDWGRRMSYVCREFKHHSFGPHCMRELDENCQLRLVADVPDAMEMVSVRFSGALPYSIRELALHHSIRLSRSQSAGSGECCYDSMQQPGSIERSVDEQLSATPWGATCQLDLSNQGHCAMSVSETTCLCDADGIVAAALEDHVVLVGGSNRLASTPAPSVILHKVTGQVRQLQAPPSAGVIRGHTLTGLGDGRRVLLLGGEHHHACTSLVCTQSASQQAVPCPSLPPLTGHSAVLLPASTAAVSQVLVTGGKHVITGAWNRDYYLLTIGPQLPIHATQLTPVSRNFPSTIGSD</sequence>
<keyword evidence="3" id="KW-1185">Reference proteome</keyword>
<dbReference type="AlphaFoldDB" id="A0AAW1RYZ1"/>
<feature type="compositionally biased region" description="Basic and acidic residues" evidence="1">
    <location>
        <begin position="89"/>
        <end position="101"/>
    </location>
</feature>
<feature type="region of interest" description="Disordered" evidence="1">
    <location>
        <begin position="89"/>
        <end position="157"/>
    </location>
</feature>
<evidence type="ECO:0000313" key="3">
    <source>
        <dbReference type="Proteomes" id="UP001438707"/>
    </source>
</evidence>
<organism evidence="2 3">
    <name type="scientific">Apatococcus lobatus</name>
    <dbReference type="NCBI Taxonomy" id="904363"/>
    <lineage>
        <taxon>Eukaryota</taxon>
        <taxon>Viridiplantae</taxon>
        <taxon>Chlorophyta</taxon>
        <taxon>core chlorophytes</taxon>
        <taxon>Trebouxiophyceae</taxon>
        <taxon>Chlorellales</taxon>
        <taxon>Chlorellaceae</taxon>
        <taxon>Apatococcus</taxon>
    </lineage>
</organism>